<reference evidence="3" key="1">
    <citation type="journal article" date="2019" name="Int. J. Syst. Evol. Microbiol.">
        <title>The Global Catalogue of Microorganisms (GCM) 10K type strain sequencing project: providing services to taxonomists for standard genome sequencing and annotation.</title>
        <authorList>
            <consortium name="The Broad Institute Genomics Platform"/>
            <consortium name="The Broad Institute Genome Sequencing Center for Infectious Disease"/>
            <person name="Wu L."/>
            <person name="Ma J."/>
        </authorList>
    </citation>
    <scope>NUCLEOTIDE SEQUENCE [LARGE SCALE GENOMIC DNA]</scope>
    <source>
        <strain evidence="3">CCUG 53903</strain>
    </source>
</reference>
<organism evidence="2 3">
    <name type="scientific">Nonomuraea insulae</name>
    <dbReference type="NCBI Taxonomy" id="1616787"/>
    <lineage>
        <taxon>Bacteria</taxon>
        <taxon>Bacillati</taxon>
        <taxon>Actinomycetota</taxon>
        <taxon>Actinomycetes</taxon>
        <taxon>Streptosporangiales</taxon>
        <taxon>Streptosporangiaceae</taxon>
        <taxon>Nonomuraea</taxon>
    </lineage>
</organism>
<gene>
    <name evidence="2" type="ORF">ACFPZ3_63910</name>
</gene>
<evidence type="ECO:0000313" key="2">
    <source>
        <dbReference type="EMBL" id="MFC5834764.1"/>
    </source>
</evidence>
<name>A0ABW1DBM1_9ACTN</name>
<dbReference type="Proteomes" id="UP001596058">
    <property type="component" value="Unassembled WGS sequence"/>
</dbReference>
<feature type="compositionally biased region" description="Basic and acidic residues" evidence="1">
    <location>
        <begin position="16"/>
        <end position="25"/>
    </location>
</feature>
<dbReference type="RefSeq" id="WP_379524175.1">
    <property type="nucleotide sequence ID" value="NZ_JBHSPA010000115.1"/>
</dbReference>
<comment type="caution">
    <text evidence="2">The sequence shown here is derived from an EMBL/GenBank/DDBJ whole genome shotgun (WGS) entry which is preliminary data.</text>
</comment>
<feature type="region of interest" description="Disordered" evidence="1">
    <location>
        <begin position="1"/>
        <end position="31"/>
    </location>
</feature>
<protein>
    <submittedName>
        <fullName evidence="2">Uncharacterized protein</fullName>
    </submittedName>
</protein>
<dbReference type="EMBL" id="JBHSPA010000115">
    <property type="protein sequence ID" value="MFC5834764.1"/>
    <property type="molecule type" value="Genomic_DNA"/>
</dbReference>
<evidence type="ECO:0000313" key="3">
    <source>
        <dbReference type="Proteomes" id="UP001596058"/>
    </source>
</evidence>
<proteinExistence type="predicted"/>
<sequence>MTLMTSTPEGTGMVREITDSGERERRHGHAGKAAVVDAGDAAVWRPDLPLLVPHGWLLLTVAAEPGGRP</sequence>
<accession>A0ABW1DBM1</accession>
<keyword evidence="3" id="KW-1185">Reference proteome</keyword>
<evidence type="ECO:0000256" key="1">
    <source>
        <dbReference type="SAM" id="MobiDB-lite"/>
    </source>
</evidence>